<dbReference type="Gene3D" id="2.130.10.10">
    <property type="entry name" value="YVTN repeat-like/Quinoprotein amine dehydrogenase"/>
    <property type="match status" value="1"/>
</dbReference>
<dbReference type="RefSeq" id="WP_192774202.1">
    <property type="nucleotide sequence ID" value="NZ_BAAASY010000058.1"/>
</dbReference>
<accession>A0ABR9KAB0</accession>
<name>A0ABR9KAB0_9ACTN</name>
<sequence length="228" mass="24766">MIVHDGRVDVLDIRTGAARCTFLFATCSTVGGLGRLSVRGIQDMGEVVLIDHGREGDAIKGVALDAEDGTQRWTYAGGLTYNTRDLGQGRMVTIDHAGGELIVRKAADGKILWRAELKGLDTNDPTILGVSDDLLTVDTPAEVIAYRIADGGVAWRTSFEGAPRRPGSVLTNGQVTYVRGDERTLIKLDARTGDVLDRRRFTEKIELEVMRDDLAKVSVGLKHHLVIA</sequence>
<feature type="domain" description="Pyrrolo-quinoline quinone repeat" evidence="1">
    <location>
        <begin position="107"/>
        <end position="196"/>
    </location>
</feature>
<dbReference type="InterPro" id="IPR011047">
    <property type="entry name" value="Quinoprotein_ADH-like_sf"/>
</dbReference>
<comment type="caution">
    <text evidence="2">The sequence shown here is derived from an EMBL/GenBank/DDBJ whole genome shotgun (WGS) entry which is preliminary data.</text>
</comment>
<proteinExistence type="predicted"/>
<dbReference type="SUPFAM" id="SSF50998">
    <property type="entry name" value="Quinoprotein alcohol dehydrogenase-like"/>
    <property type="match status" value="1"/>
</dbReference>
<keyword evidence="3" id="KW-1185">Reference proteome</keyword>
<organism evidence="2 3">
    <name type="scientific">Nonomuraea africana</name>
    <dbReference type="NCBI Taxonomy" id="46171"/>
    <lineage>
        <taxon>Bacteria</taxon>
        <taxon>Bacillati</taxon>
        <taxon>Actinomycetota</taxon>
        <taxon>Actinomycetes</taxon>
        <taxon>Streptosporangiales</taxon>
        <taxon>Streptosporangiaceae</taxon>
        <taxon>Nonomuraea</taxon>
    </lineage>
</organism>
<dbReference type="InterPro" id="IPR015943">
    <property type="entry name" value="WD40/YVTN_repeat-like_dom_sf"/>
</dbReference>
<dbReference type="InterPro" id="IPR002372">
    <property type="entry name" value="PQQ_rpt_dom"/>
</dbReference>
<dbReference type="Proteomes" id="UP000661607">
    <property type="component" value="Unassembled WGS sequence"/>
</dbReference>
<evidence type="ECO:0000313" key="2">
    <source>
        <dbReference type="EMBL" id="MBE1558835.1"/>
    </source>
</evidence>
<evidence type="ECO:0000313" key="3">
    <source>
        <dbReference type="Proteomes" id="UP000661607"/>
    </source>
</evidence>
<dbReference type="Pfam" id="PF13360">
    <property type="entry name" value="PQQ_2"/>
    <property type="match status" value="1"/>
</dbReference>
<protein>
    <submittedName>
        <fullName evidence="2">Outer membrane protein assembly factor BamB</fullName>
    </submittedName>
</protein>
<dbReference type="EMBL" id="JADBEF010000001">
    <property type="protein sequence ID" value="MBE1558835.1"/>
    <property type="molecule type" value="Genomic_DNA"/>
</dbReference>
<reference evidence="2 3" key="1">
    <citation type="submission" date="2020-10" db="EMBL/GenBank/DDBJ databases">
        <title>Sequencing the genomes of 1000 actinobacteria strains.</title>
        <authorList>
            <person name="Klenk H.-P."/>
        </authorList>
    </citation>
    <scope>NUCLEOTIDE SEQUENCE [LARGE SCALE GENOMIC DNA]</scope>
    <source>
        <strain evidence="2 3">DSM 43748</strain>
    </source>
</reference>
<evidence type="ECO:0000259" key="1">
    <source>
        <dbReference type="Pfam" id="PF13360"/>
    </source>
</evidence>
<gene>
    <name evidence="2" type="ORF">H4W81_001614</name>
</gene>